<sequence length="542" mass="60434">MATMEHCRVAAANGYTLDPGKQRRKRKGPDPEQDDDSIASATTGSGGTSDDGSSVVSSKGAKKSRYDESHDLAMVMMVKRIKENMVGVDKNKVKATKRWEKAMNEHLRSRAGENLICGDAAMTEGLEHLQKATIKFQQGQVALRHANADMMELHGEIEDCEERMSIMKDELKKKEKEVKEAIAEKEKVMKEIERLKAVTEKNTPCSEKDQSEPQPRSPENDGLKNVNDGVQHLSISSSAALCAASHVASDAVADFESESVYACEHFDELVDKVPRQCTTYRQNHTEDYKERSQGLQSHSSSSAENTDVQKDATLKRIELEARLTTINEVIAELRKEIVEKSKIQADIIKELKAKKVKCYDMGMGNLEQEAEKLQEEQKKVQEFVRQHRWKKASHLAARFVSGFTILYDYNKQGSVDANHVLEHGIDYLPEEVKSALQKSEVRWRHAEKKEDAPGKLIADIIRGCGLAPGGKAYKDLLTLKGVNVKAAHQVIASKILDAVDLTDTTTRETRTRQIDNILNHMREDNPLLILDAPGPASSSSSS</sequence>
<evidence type="ECO:0000256" key="2">
    <source>
        <dbReference type="SAM" id="MobiDB-lite"/>
    </source>
</evidence>
<feature type="compositionally biased region" description="Low complexity" evidence="2">
    <location>
        <begin position="50"/>
        <end position="59"/>
    </location>
</feature>
<comment type="caution">
    <text evidence="3">The sequence shown here is derived from an EMBL/GenBank/DDBJ whole genome shotgun (WGS) entry which is preliminary data.</text>
</comment>
<name>A0A2R5GKN3_9STRA</name>
<proteinExistence type="predicted"/>
<feature type="coiled-coil region" evidence="1">
    <location>
        <begin position="316"/>
        <end position="386"/>
    </location>
</feature>
<feature type="region of interest" description="Disordered" evidence="2">
    <location>
        <begin position="197"/>
        <end position="227"/>
    </location>
</feature>
<accession>A0A2R5GKN3</accession>
<dbReference type="AlphaFoldDB" id="A0A2R5GKN3"/>
<keyword evidence="1" id="KW-0175">Coiled coil</keyword>
<evidence type="ECO:0000256" key="1">
    <source>
        <dbReference type="SAM" id="Coils"/>
    </source>
</evidence>
<evidence type="ECO:0000313" key="3">
    <source>
        <dbReference type="EMBL" id="GBG28434.1"/>
    </source>
</evidence>
<dbReference type="InParanoid" id="A0A2R5GKN3"/>
<organism evidence="3 4">
    <name type="scientific">Hondaea fermentalgiana</name>
    <dbReference type="NCBI Taxonomy" id="2315210"/>
    <lineage>
        <taxon>Eukaryota</taxon>
        <taxon>Sar</taxon>
        <taxon>Stramenopiles</taxon>
        <taxon>Bigyra</taxon>
        <taxon>Labyrinthulomycetes</taxon>
        <taxon>Thraustochytrida</taxon>
        <taxon>Thraustochytriidae</taxon>
        <taxon>Hondaea</taxon>
    </lineage>
</organism>
<dbReference type="EMBL" id="BEYU01000041">
    <property type="protein sequence ID" value="GBG28434.1"/>
    <property type="molecule type" value="Genomic_DNA"/>
</dbReference>
<dbReference type="Proteomes" id="UP000241890">
    <property type="component" value="Unassembled WGS sequence"/>
</dbReference>
<keyword evidence="4" id="KW-1185">Reference proteome</keyword>
<protein>
    <submittedName>
        <fullName evidence="3">Uncharacterized protein</fullName>
    </submittedName>
</protein>
<feature type="region of interest" description="Disordered" evidence="2">
    <location>
        <begin position="1"/>
        <end position="65"/>
    </location>
</feature>
<gene>
    <name evidence="3" type="ORF">FCC1311_046572</name>
</gene>
<feature type="region of interest" description="Disordered" evidence="2">
    <location>
        <begin position="285"/>
        <end position="308"/>
    </location>
</feature>
<reference evidence="3 4" key="1">
    <citation type="submission" date="2017-12" db="EMBL/GenBank/DDBJ databases">
        <title>Sequencing, de novo assembly and annotation of complete genome of a new Thraustochytrid species, strain FCC1311.</title>
        <authorList>
            <person name="Sedici K."/>
            <person name="Godart F."/>
            <person name="Aiese Cigliano R."/>
            <person name="Sanseverino W."/>
            <person name="Barakat M."/>
            <person name="Ortet P."/>
            <person name="Marechal E."/>
            <person name="Cagnac O."/>
            <person name="Amato A."/>
        </authorList>
    </citation>
    <scope>NUCLEOTIDE SEQUENCE [LARGE SCALE GENOMIC DNA]</scope>
</reference>
<evidence type="ECO:0000313" key="4">
    <source>
        <dbReference type="Proteomes" id="UP000241890"/>
    </source>
</evidence>